<keyword evidence="3 6" id="KW-0812">Transmembrane</keyword>
<dbReference type="OrthoDB" id="9793828at2"/>
<evidence type="ECO:0000313" key="7">
    <source>
        <dbReference type="EMBL" id="ANU64880.1"/>
    </source>
</evidence>
<feature type="transmembrane region" description="Helical" evidence="6">
    <location>
        <begin position="130"/>
        <end position="148"/>
    </location>
</feature>
<dbReference type="Pfam" id="PF01027">
    <property type="entry name" value="Bax1-I"/>
    <property type="match status" value="1"/>
</dbReference>
<dbReference type="STRING" id="1796646.A4V02_13125"/>
<dbReference type="PANTHER" id="PTHR23291">
    <property type="entry name" value="BAX INHIBITOR-RELATED"/>
    <property type="match status" value="1"/>
</dbReference>
<accession>A0A1B1SDS9</accession>
<dbReference type="EMBL" id="SRYD01000005">
    <property type="protein sequence ID" value="TGY76139.1"/>
    <property type="molecule type" value="Genomic_DNA"/>
</dbReference>
<feature type="transmembrane region" description="Helical" evidence="6">
    <location>
        <begin position="154"/>
        <end position="170"/>
    </location>
</feature>
<evidence type="ECO:0000313" key="9">
    <source>
        <dbReference type="Proteomes" id="UP000186351"/>
    </source>
</evidence>
<evidence type="ECO:0000256" key="5">
    <source>
        <dbReference type="ARBA" id="ARBA00023136"/>
    </source>
</evidence>
<feature type="transmembrane region" description="Helical" evidence="6">
    <location>
        <begin position="101"/>
        <end position="118"/>
    </location>
</feature>
<sequence>MRVSHVMRNVYLKMFLALLVTTAASFAVGAIPGLTYFLATHTWVYWGLLIVELVMVYSISGGVKRMSGGVATGLFYLYAVLNGVVFSLIFCAYSFDSIFKTFLITAGVFGAMSVYGYFTSNDLTKIGSFLYMALFGLIICIVVNLFWSNGVLDWIISAAGVLIFIGLTAYDTQKVKEWAQSGAMADSRLATIGALSLYLDFVNLFLYLLRFFGSSRD</sequence>
<evidence type="ECO:0000256" key="4">
    <source>
        <dbReference type="ARBA" id="ARBA00022989"/>
    </source>
</evidence>
<keyword evidence="9" id="KW-1185">Reference proteome</keyword>
<proteinExistence type="inferred from homology"/>
<evidence type="ECO:0000256" key="3">
    <source>
        <dbReference type="ARBA" id="ARBA00022692"/>
    </source>
</evidence>
<dbReference type="CDD" id="cd10432">
    <property type="entry name" value="BI-1-like_bacterial"/>
    <property type="match status" value="1"/>
</dbReference>
<keyword evidence="4 6" id="KW-1133">Transmembrane helix</keyword>
<reference evidence="7" key="2">
    <citation type="submission" date="2017-04" db="EMBL/GenBank/DDBJ databases">
        <title>Complete Genome Sequences of Twelve Strains of a Stable Defined Moderately Diverse Mouse Microbiota 2 (sDMDMm2).</title>
        <authorList>
            <person name="Uchimura Y."/>
            <person name="Wyss M."/>
            <person name="Brugiroux S."/>
            <person name="Limenitakis J.P."/>
            <person name="Stecher B."/>
            <person name="McCoy K.D."/>
            <person name="Macpherson A.J."/>
        </authorList>
    </citation>
    <scope>NUCLEOTIDE SEQUENCE</scope>
    <source>
        <strain evidence="7">YL27</strain>
    </source>
</reference>
<reference evidence="9" key="1">
    <citation type="submission" date="2016-04" db="EMBL/GenBank/DDBJ databases">
        <title>Complete Genome Sequences of Twelve Strains of a Stable Defined Moderately Diverse Mouse Microbiota 2 (sDMDMm2).</title>
        <authorList>
            <person name="Uchimura Y."/>
            <person name="Wyss M."/>
            <person name="Brugiroux S."/>
            <person name="Limenitakis J.P."/>
            <person name="Stecher B."/>
            <person name="McCoy K.D."/>
            <person name="Macpherson A.J."/>
        </authorList>
    </citation>
    <scope>NUCLEOTIDE SEQUENCE [LARGE SCALE GENOMIC DNA]</scope>
    <source>
        <strain evidence="9">YL27</strain>
    </source>
</reference>
<evidence type="ECO:0000313" key="8">
    <source>
        <dbReference type="EMBL" id="TGY76139.1"/>
    </source>
</evidence>
<gene>
    <name evidence="7" type="ORF">A4V02_13125</name>
    <name evidence="8" type="ORF">E5333_01825</name>
</gene>
<accession>A0A1Z2XKU6</accession>
<dbReference type="Proteomes" id="UP000306630">
    <property type="component" value="Unassembled WGS sequence"/>
</dbReference>
<evidence type="ECO:0000313" key="10">
    <source>
        <dbReference type="Proteomes" id="UP000306630"/>
    </source>
</evidence>
<comment type="similarity">
    <text evidence="2 6">Belongs to the BI1 family.</text>
</comment>
<dbReference type="InterPro" id="IPR006214">
    <property type="entry name" value="Bax_inhibitor_1-related"/>
</dbReference>
<feature type="transmembrane region" description="Helical" evidence="6">
    <location>
        <begin position="75"/>
        <end position="95"/>
    </location>
</feature>
<reference evidence="8 10" key="3">
    <citation type="submission" date="2019-04" db="EMBL/GenBank/DDBJ databases">
        <title>Microbes associate with the intestines of laboratory mice.</title>
        <authorList>
            <person name="Navarre W."/>
            <person name="Wong E."/>
            <person name="Huang K."/>
            <person name="Tropini C."/>
            <person name="Ng K."/>
            <person name="Yu B."/>
        </authorList>
    </citation>
    <scope>NUCLEOTIDE SEQUENCE [LARGE SCALE GENOMIC DNA]</scope>
    <source>
        <strain evidence="8 10">NM06_A21</strain>
    </source>
</reference>
<feature type="transmembrane region" description="Helical" evidence="6">
    <location>
        <begin position="43"/>
        <end position="63"/>
    </location>
</feature>
<comment type="subcellular location">
    <subcellularLocation>
        <location evidence="1">Membrane</location>
        <topology evidence="1">Multi-pass membrane protein</topology>
    </subcellularLocation>
</comment>
<dbReference type="Proteomes" id="UP000186351">
    <property type="component" value="Chromosome"/>
</dbReference>
<dbReference type="KEGG" id="pary:A4V02_13125"/>
<evidence type="ECO:0000256" key="1">
    <source>
        <dbReference type="ARBA" id="ARBA00004141"/>
    </source>
</evidence>
<feature type="transmembrane region" description="Helical" evidence="6">
    <location>
        <begin position="190"/>
        <end position="209"/>
    </location>
</feature>
<dbReference type="EMBL" id="CP015402">
    <property type="protein sequence ID" value="ANU64880.1"/>
    <property type="molecule type" value="Genomic_DNA"/>
</dbReference>
<organism evidence="7 9">
    <name type="scientific">Muribaculum intestinale</name>
    <dbReference type="NCBI Taxonomy" id="1796646"/>
    <lineage>
        <taxon>Bacteria</taxon>
        <taxon>Pseudomonadati</taxon>
        <taxon>Bacteroidota</taxon>
        <taxon>Bacteroidia</taxon>
        <taxon>Bacteroidales</taxon>
        <taxon>Muribaculaceae</taxon>
        <taxon>Muribaculum</taxon>
    </lineage>
</organism>
<evidence type="ECO:0000256" key="6">
    <source>
        <dbReference type="RuleBase" id="RU004379"/>
    </source>
</evidence>
<dbReference type="GO" id="GO:0005886">
    <property type="term" value="C:plasma membrane"/>
    <property type="evidence" value="ECO:0007669"/>
    <property type="project" value="TreeGrafter"/>
</dbReference>
<keyword evidence="5 6" id="KW-0472">Membrane</keyword>
<dbReference type="AlphaFoldDB" id="A0A1B1SDS9"/>
<name>A0A1B1SDS9_9BACT</name>
<evidence type="ECO:0000256" key="2">
    <source>
        <dbReference type="ARBA" id="ARBA00010350"/>
    </source>
</evidence>
<protein>
    <submittedName>
        <fullName evidence="8">Bax inhibitor-1/YccA family protein</fullName>
    </submittedName>
</protein>
<dbReference type="PANTHER" id="PTHR23291:SF50">
    <property type="entry name" value="PROTEIN LIFEGUARD 4"/>
    <property type="match status" value="1"/>
</dbReference>